<evidence type="ECO:0000256" key="4">
    <source>
        <dbReference type="ARBA" id="ARBA00023002"/>
    </source>
</evidence>
<comment type="cofactor">
    <cofactor evidence="1">
        <name>FAD</name>
        <dbReference type="ChEBI" id="CHEBI:57692"/>
    </cofactor>
</comment>
<dbReference type="InterPro" id="IPR051914">
    <property type="entry name" value="FAD-linked_OxidoTrans_Type4"/>
</dbReference>
<evidence type="ECO:0000256" key="2">
    <source>
        <dbReference type="ARBA" id="ARBA00022630"/>
    </source>
</evidence>
<dbReference type="KEGG" id="thas:C6Y53_09015"/>
<organism evidence="6 7">
    <name type="scientific">Pukyongiella litopenaei</name>
    <dbReference type="NCBI Taxonomy" id="2605946"/>
    <lineage>
        <taxon>Bacteria</taxon>
        <taxon>Pseudomonadati</taxon>
        <taxon>Pseudomonadota</taxon>
        <taxon>Alphaproteobacteria</taxon>
        <taxon>Rhodobacterales</taxon>
        <taxon>Paracoccaceae</taxon>
        <taxon>Pukyongiella</taxon>
    </lineage>
</organism>
<dbReference type="Proteomes" id="UP000237655">
    <property type="component" value="Chromosome"/>
</dbReference>
<reference evidence="7" key="1">
    <citation type="submission" date="2018-03" db="EMBL/GenBank/DDBJ databases">
        <title>Genomic analysis of the strain SH-1 isolated from shrimp intestine.</title>
        <authorList>
            <person name="Kim Y.-S."/>
            <person name="Kim S.-E."/>
            <person name="Kim K.-H."/>
        </authorList>
    </citation>
    <scope>NUCLEOTIDE SEQUENCE [LARGE SCALE GENOMIC DNA]</scope>
    <source>
        <strain evidence="7">SH-1</strain>
    </source>
</reference>
<evidence type="ECO:0000259" key="5">
    <source>
        <dbReference type="PROSITE" id="PS51387"/>
    </source>
</evidence>
<dbReference type="InterPro" id="IPR016169">
    <property type="entry name" value="FAD-bd_PCMH_sub2"/>
</dbReference>
<feature type="domain" description="FAD-binding PCMH-type" evidence="5">
    <location>
        <begin position="48"/>
        <end position="226"/>
    </location>
</feature>
<dbReference type="GO" id="GO:0016491">
    <property type="term" value="F:oxidoreductase activity"/>
    <property type="evidence" value="ECO:0007669"/>
    <property type="project" value="UniProtKB-KW"/>
</dbReference>
<protein>
    <submittedName>
        <fullName evidence="6">FAD-binding protein</fullName>
    </submittedName>
</protein>
<keyword evidence="2" id="KW-0285">Flavoprotein</keyword>
<dbReference type="Pfam" id="PF02913">
    <property type="entry name" value="FAD-oxidase_C"/>
    <property type="match status" value="1"/>
</dbReference>
<evidence type="ECO:0000256" key="3">
    <source>
        <dbReference type="ARBA" id="ARBA00022827"/>
    </source>
</evidence>
<dbReference type="AlphaFoldDB" id="A0A2S0MPR4"/>
<dbReference type="Gene3D" id="3.30.70.2740">
    <property type="match status" value="1"/>
</dbReference>
<dbReference type="PANTHER" id="PTHR42934">
    <property type="entry name" value="GLYCOLATE OXIDASE SUBUNIT GLCD"/>
    <property type="match status" value="1"/>
</dbReference>
<keyword evidence="3" id="KW-0274">FAD</keyword>
<dbReference type="InterPro" id="IPR016166">
    <property type="entry name" value="FAD-bd_PCMH"/>
</dbReference>
<keyword evidence="7" id="KW-1185">Reference proteome</keyword>
<dbReference type="InterPro" id="IPR036318">
    <property type="entry name" value="FAD-bd_PCMH-like_sf"/>
</dbReference>
<dbReference type="InterPro" id="IPR016171">
    <property type="entry name" value="Vanillyl_alc_oxidase_C-sub2"/>
</dbReference>
<dbReference type="RefSeq" id="WP_106472145.1">
    <property type="nucleotide sequence ID" value="NZ_CP027665.1"/>
</dbReference>
<dbReference type="Gene3D" id="1.10.45.10">
    <property type="entry name" value="Vanillyl-alcohol Oxidase, Chain A, domain 4"/>
    <property type="match status" value="1"/>
</dbReference>
<dbReference type="InterPro" id="IPR004113">
    <property type="entry name" value="FAD-bd_oxidored_4_C"/>
</dbReference>
<accession>A0A2S0MPR4</accession>
<dbReference type="PANTHER" id="PTHR42934:SF1">
    <property type="entry name" value="GLYCOLATE OXIDASE SUBUNIT GLCD"/>
    <property type="match status" value="1"/>
</dbReference>
<keyword evidence="4" id="KW-0560">Oxidoreductase</keyword>
<proteinExistence type="predicted"/>
<dbReference type="PROSITE" id="PS51387">
    <property type="entry name" value="FAD_PCMH"/>
    <property type="match status" value="1"/>
</dbReference>
<name>A0A2S0MPR4_9RHOB</name>
<evidence type="ECO:0000313" key="7">
    <source>
        <dbReference type="Proteomes" id="UP000237655"/>
    </source>
</evidence>
<gene>
    <name evidence="6" type="ORF">C6Y53_09015</name>
</gene>
<dbReference type="SUPFAM" id="SSF56176">
    <property type="entry name" value="FAD-binding/transporter-associated domain-like"/>
    <property type="match status" value="1"/>
</dbReference>
<dbReference type="GO" id="GO:0071949">
    <property type="term" value="F:FAD binding"/>
    <property type="evidence" value="ECO:0007669"/>
    <property type="project" value="InterPro"/>
</dbReference>
<dbReference type="InterPro" id="IPR006094">
    <property type="entry name" value="Oxid_FAD_bind_N"/>
</dbReference>
<evidence type="ECO:0000313" key="6">
    <source>
        <dbReference type="EMBL" id="AVO37827.1"/>
    </source>
</evidence>
<dbReference type="SUPFAM" id="SSF55103">
    <property type="entry name" value="FAD-linked oxidases, C-terminal domain"/>
    <property type="match status" value="1"/>
</dbReference>
<sequence length="486" mass="51558">MEMPIPDPAVVARKARLVERLAAVLPADAVIHDDAETRAYECDALTAYRCPPLVVVLPASTREVSEVLRICHDEGVPVVPRGSGTSLAGGALPTADCVLLGVARMTGVLEVDYPNRFVRVQAGRTNLSVSGAVEEEDFFYAPDPSSQLACAIAGNVAMNSGGAHCLKYGVTTNNLLGVTMVLMDGTVVELGGAHLDAGGLDLLGVVCGSEGQLGVVTEATLRILRKPEGARPVLMGFDSNEVAGACVADIIRAGILPVAIEFMDRPCIRACEAFAGAGYPDCEALLIVEVQGSDAEIDAQLARIMAIARTHDPVELRESESEEESARIWLGRKSAFGAMGQINDYMCLDGTIPVSSLPFVLKRIGEMSAEYGLDVANVFHAGDGNMHPLILFDANRPGDLETCEAFGAEILKLCVEVGGCLTGEHGVGIEKRDLMLHQYAGADLEAQMAVKDVFDPDWLLNPAKVFPLSVSDTRRTGRRTGRQTAA</sequence>
<dbReference type="EMBL" id="CP027665">
    <property type="protein sequence ID" value="AVO37827.1"/>
    <property type="molecule type" value="Genomic_DNA"/>
</dbReference>
<dbReference type="Pfam" id="PF01565">
    <property type="entry name" value="FAD_binding_4"/>
    <property type="match status" value="1"/>
</dbReference>
<dbReference type="InterPro" id="IPR016164">
    <property type="entry name" value="FAD-linked_Oxase-like_C"/>
</dbReference>
<dbReference type="Gene3D" id="3.30.465.10">
    <property type="match status" value="1"/>
</dbReference>
<evidence type="ECO:0000256" key="1">
    <source>
        <dbReference type="ARBA" id="ARBA00001974"/>
    </source>
</evidence>